<dbReference type="AlphaFoldDB" id="A0AA42X0L7"/>
<reference evidence="1" key="1">
    <citation type="submission" date="2022-09" db="EMBL/GenBank/DDBJ databases">
        <title>Intensive care unit water sources are persistently colonized with multi-drug resistant bacteria and are the site of extensive horizontal gene transfer of antibiotic resistance genes.</title>
        <authorList>
            <person name="Diorio-Toth L."/>
        </authorList>
    </citation>
    <scope>NUCLEOTIDE SEQUENCE</scope>
    <source>
        <strain evidence="1">GD03659</strain>
    </source>
</reference>
<dbReference type="InterPro" id="IPR007460">
    <property type="entry name" value="BrnT_toxin"/>
</dbReference>
<dbReference type="RefSeq" id="WP_234415691.1">
    <property type="nucleotide sequence ID" value="NZ_CP020925.1"/>
</dbReference>
<dbReference type="EMBL" id="JAOCKX010000031">
    <property type="protein sequence ID" value="MDH2133249.1"/>
    <property type="molecule type" value="Genomic_DNA"/>
</dbReference>
<dbReference type="Proteomes" id="UP001162318">
    <property type="component" value="Unassembled WGS sequence"/>
</dbReference>
<dbReference type="Gene3D" id="3.10.450.530">
    <property type="entry name" value="Ribonuclease toxin, BrnT, of type II toxin-antitoxin system"/>
    <property type="match status" value="1"/>
</dbReference>
<evidence type="ECO:0000313" key="1">
    <source>
        <dbReference type="EMBL" id="MDH2133249.1"/>
    </source>
</evidence>
<sequence length="94" mass="10955">MMNISFDPAKRQATLEERGLDFADALTLFEGPELTALDDRKDYGEDRFITYGYLHGRAVILVWTPRDDGRRIISMRHANDRERARFENALGRPR</sequence>
<comment type="caution">
    <text evidence="1">The sequence shown here is derived from an EMBL/GenBank/DDBJ whole genome shotgun (WGS) entry which is preliminary data.</text>
</comment>
<name>A0AA42X0L7_SPHYA</name>
<gene>
    <name evidence="1" type="ORF">N5J77_19125</name>
</gene>
<organism evidence="1 2">
    <name type="scientific">Sphingobium yanoikuyae</name>
    <name type="common">Sphingomonas yanoikuyae</name>
    <dbReference type="NCBI Taxonomy" id="13690"/>
    <lineage>
        <taxon>Bacteria</taxon>
        <taxon>Pseudomonadati</taxon>
        <taxon>Pseudomonadota</taxon>
        <taxon>Alphaproteobacteria</taxon>
        <taxon>Sphingomonadales</taxon>
        <taxon>Sphingomonadaceae</taxon>
        <taxon>Sphingobium</taxon>
    </lineage>
</organism>
<protein>
    <submittedName>
        <fullName evidence="1">BrnT family toxin</fullName>
    </submittedName>
</protein>
<dbReference type="InterPro" id="IPR038573">
    <property type="entry name" value="BrnT_sf"/>
</dbReference>
<dbReference type="Pfam" id="PF04365">
    <property type="entry name" value="BrnT_toxin"/>
    <property type="match status" value="1"/>
</dbReference>
<evidence type="ECO:0000313" key="2">
    <source>
        <dbReference type="Proteomes" id="UP001162318"/>
    </source>
</evidence>
<accession>A0AA42X0L7</accession>
<proteinExistence type="predicted"/>